<keyword evidence="2" id="KW-0945">Host-virus interaction</keyword>
<organism evidence="4">
    <name type="scientific">Mungbean yellow mosaic India virus</name>
    <dbReference type="NCBI Taxonomy" id="223287"/>
    <lineage>
        <taxon>Viruses</taxon>
        <taxon>Monodnaviria</taxon>
        <taxon>Shotokuvirae</taxon>
        <taxon>Cressdnaviricota</taxon>
        <taxon>Repensiviricetes</taxon>
        <taxon>Geplafuvirales</taxon>
        <taxon>Geminiviridae</taxon>
        <taxon>Begomovirus</taxon>
        <taxon>Begomovirus vignaradiataindiaense</taxon>
    </lineage>
</organism>
<comment type="similarity">
    <text evidence="1">Belongs to the geminiviridae protein AC4/C4 family.</text>
</comment>
<feature type="region of interest" description="Disordered" evidence="3">
    <location>
        <begin position="127"/>
        <end position="149"/>
    </location>
</feature>
<accession>F0X3F0</accession>
<name>F0X3F0_9GEMI</name>
<evidence type="ECO:0000256" key="3">
    <source>
        <dbReference type="SAM" id="MobiDB-lite"/>
    </source>
</evidence>
<dbReference type="Gene3D" id="3.40.1310.20">
    <property type="match status" value="1"/>
</dbReference>
<evidence type="ECO:0000256" key="2">
    <source>
        <dbReference type="ARBA" id="ARBA00022581"/>
    </source>
</evidence>
<evidence type="ECO:0000313" key="4">
    <source>
        <dbReference type="EMBL" id="CCA30541.1"/>
    </source>
</evidence>
<dbReference type="EMBL" id="FR837935">
    <property type="protein sequence ID" value="CCA30541.1"/>
    <property type="molecule type" value="Genomic_DNA"/>
</dbReference>
<protein>
    <submittedName>
        <fullName evidence="4">AC4 protein</fullName>
    </submittedName>
</protein>
<reference evidence="4" key="1">
    <citation type="submission" date="2011-03" db="EMBL/GenBank/DDBJ databases">
        <title>Diversity of begomoviruses in Pakistan.</title>
        <authorList>
            <person name="Muhammad I."/>
            <person name="Haider M.S."/>
        </authorList>
    </citation>
    <scope>NUCLEOTIDE SEQUENCE</scope>
</reference>
<dbReference type="SUPFAM" id="SSF55464">
    <property type="entry name" value="Origin of replication-binding domain, RBD-like"/>
    <property type="match status" value="1"/>
</dbReference>
<dbReference type="InterPro" id="IPR002488">
    <property type="entry name" value="Gemini_C4"/>
</dbReference>
<evidence type="ECO:0000256" key="1">
    <source>
        <dbReference type="ARBA" id="ARBA00008996"/>
    </source>
</evidence>
<gene>
    <name evidence="4" type="primary">ac4</name>
</gene>
<dbReference type="Pfam" id="PF01492">
    <property type="entry name" value="Gemini_C4"/>
    <property type="match status" value="1"/>
</dbReference>
<reference evidence="4" key="2">
    <citation type="submission" date="2011-03" db="EMBL/GenBank/DDBJ databases">
        <authorList>
            <person name="Ilyas M."/>
        </authorList>
    </citation>
    <scope>NUCLEOTIDE SEQUENCE</scope>
</reference>
<feature type="compositionally biased region" description="Polar residues" evidence="3">
    <location>
        <begin position="140"/>
        <end position="149"/>
    </location>
</feature>
<sequence>MPREGRFAINARNYFLTYPRCPLTRRTLLNNFSRCQHRLTRSSSASVVNSMKMDSLISMFCFSSKGSNKRGTKGSSTSIPDAGQHITIRTFRQLRAAQMLKHTWRKTETFLIMEPSKSMADQLEEVNNLPTTHTPRHSTLDQNWRPSLY</sequence>
<proteinExistence type="inferred from homology"/>